<dbReference type="GO" id="GO:0008270">
    <property type="term" value="F:zinc ion binding"/>
    <property type="evidence" value="ECO:0007669"/>
    <property type="project" value="UniProtKB-KW"/>
</dbReference>
<keyword evidence="1" id="KW-0479">Metal-binding</keyword>
<accession>A0AAD9GT22</accession>
<proteinExistence type="predicted"/>
<feature type="domain" description="SWIM-type" evidence="2">
    <location>
        <begin position="125"/>
        <end position="167"/>
    </location>
</feature>
<name>A0AAD9GT22_9STRA</name>
<keyword evidence="1" id="KW-0863">Zinc-finger</keyword>
<reference evidence="3" key="1">
    <citation type="submission" date="2023-08" db="EMBL/GenBank/DDBJ databases">
        <title>Reference Genome Resource for the Citrus Pathogen Phytophthora citrophthora.</title>
        <authorList>
            <person name="Moller H."/>
            <person name="Coetzee B."/>
            <person name="Rose L.J."/>
            <person name="Van Niekerk J.M."/>
        </authorList>
    </citation>
    <scope>NUCLEOTIDE SEQUENCE</scope>
    <source>
        <strain evidence="3">STE-U-9442</strain>
    </source>
</reference>
<dbReference type="Proteomes" id="UP001259832">
    <property type="component" value="Unassembled WGS sequence"/>
</dbReference>
<keyword evidence="1" id="KW-0862">Zinc</keyword>
<evidence type="ECO:0000259" key="2">
    <source>
        <dbReference type="PROSITE" id="PS50966"/>
    </source>
</evidence>
<evidence type="ECO:0000313" key="4">
    <source>
        <dbReference type="Proteomes" id="UP001259832"/>
    </source>
</evidence>
<dbReference type="InterPro" id="IPR007527">
    <property type="entry name" value="Znf_SWIM"/>
</dbReference>
<dbReference type="AlphaFoldDB" id="A0AAD9GT22"/>
<sequence length="199" mass="22310">MARARTALEYDRAAADFSAMNESAIKGLQEIGKEKWVIAYSPCTRFNTLTFNNVESVNCALQGIRSLPILDCLIEIERYVARKWVENTKKADTLGELTRYASRRADKVLEDTVSGSIDANSSTNYVVEIKHEFALQLCDGVVKCLCLDFEDAGAPCVHALIALKHAGRLKEMTRFYRGSWKRQSSEKPTRSEHALPSCL</sequence>
<dbReference type="EMBL" id="JASMQC010000006">
    <property type="protein sequence ID" value="KAK1944089.1"/>
    <property type="molecule type" value="Genomic_DNA"/>
</dbReference>
<comment type="caution">
    <text evidence="3">The sequence shown here is derived from an EMBL/GenBank/DDBJ whole genome shotgun (WGS) entry which is preliminary data.</text>
</comment>
<gene>
    <name evidence="3" type="ORF">P3T76_004001</name>
</gene>
<keyword evidence="4" id="KW-1185">Reference proteome</keyword>
<dbReference type="PROSITE" id="PS50966">
    <property type="entry name" value="ZF_SWIM"/>
    <property type="match status" value="1"/>
</dbReference>
<evidence type="ECO:0000256" key="1">
    <source>
        <dbReference type="PROSITE-ProRule" id="PRU00325"/>
    </source>
</evidence>
<protein>
    <recommendedName>
        <fullName evidence="2">SWIM-type domain-containing protein</fullName>
    </recommendedName>
</protein>
<organism evidence="3 4">
    <name type="scientific">Phytophthora citrophthora</name>
    <dbReference type="NCBI Taxonomy" id="4793"/>
    <lineage>
        <taxon>Eukaryota</taxon>
        <taxon>Sar</taxon>
        <taxon>Stramenopiles</taxon>
        <taxon>Oomycota</taxon>
        <taxon>Peronosporomycetes</taxon>
        <taxon>Peronosporales</taxon>
        <taxon>Peronosporaceae</taxon>
        <taxon>Phytophthora</taxon>
    </lineage>
</organism>
<evidence type="ECO:0000313" key="3">
    <source>
        <dbReference type="EMBL" id="KAK1944089.1"/>
    </source>
</evidence>